<organism evidence="5 6">
    <name type="scientific">Aspergillus minisclerotigenes</name>
    <dbReference type="NCBI Taxonomy" id="656917"/>
    <lineage>
        <taxon>Eukaryota</taxon>
        <taxon>Fungi</taxon>
        <taxon>Dikarya</taxon>
        <taxon>Ascomycota</taxon>
        <taxon>Pezizomycotina</taxon>
        <taxon>Eurotiomycetes</taxon>
        <taxon>Eurotiomycetidae</taxon>
        <taxon>Eurotiales</taxon>
        <taxon>Aspergillaceae</taxon>
        <taxon>Aspergillus</taxon>
        <taxon>Aspergillus subgen. Circumdati</taxon>
    </lineage>
</organism>
<accession>A0A5N6J5U2</accession>
<feature type="signal peptide" evidence="3">
    <location>
        <begin position="1"/>
        <end position="18"/>
    </location>
</feature>
<feature type="domain" description="Carboxylesterase type B" evidence="4">
    <location>
        <begin position="72"/>
        <end position="318"/>
    </location>
</feature>
<sequence length="466" mass="50703">MKSLLSLALAGALPAAAALSLTVDTTVGRLYGMVNGSTPEVVQFLGVPFAQPPLGELRFAPPRPMNRPFGPWSEDCLTLNIYAPRKATPGHRLPVIIWIFGGGFYEGGLVTNGFNPSAWIQRTQGHIVVAVNYRTNIFGFPNSAGLAATGQNLNLGLLDQRLAVEWVRDNIADFGGDVSRMALWGQSSGAASTDYYNFAWPDDPIVHALIMHSGSVFATGSSNDVTHSNFSFVAGTLGCANLSASDELDCMRHNVSADALVDFYQNYTLGADVPALKFTTIVDNVTKFQNFTTRALAGNYSKLPAILGTNADEESSLLPWIGPHGYNQSYIHYTTLEVHQCPANYYTDLRYNTSSLTFRYYNMGNFSNTSPRPWEGAYHTSELPLVFGTYDWYGGPATEYQAAVATRWQDLYLAFVKDPVHALPKLGWPAYTPAGYANGFAVNGTVTSLVPITELRAGCAQFPLPK</sequence>
<dbReference type="Pfam" id="PF00135">
    <property type="entry name" value="COesterase"/>
    <property type="match status" value="2"/>
</dbReference>
<dbReference type="InterPro" id="IPR002018">
    <property type="entry name" value="CarbesteraseB"/>
</dbReference>
<keyword evidence="2 3" id="KW-0378">Hydrolase</keyword>
<dbReference type="InterPro" id="IPR050309">
    <property type="entry name" value="Type-B_Carboxylest/Lipase"/>
</dbReference>
<dbReference type="GO" id="GO:0016787">
    <property type="term" value="F:hydrolase activity"/>
    <property type="evidence" value="ECO:0007669"/>
    <property type="project" value="UniProtKB-KW"/>
</dbReference>
<proteinExistence type="inferred from homology"/>
<dbReference type="InterPro" id="IPR019819">
    <property type="entry name" value="Carboxylesterase_B_CS"/>
</dbReference>
<dbReference type="Proteomes" id="UP000326289">
    <property type="component" value="Unassembled WGS sequence"/>
</dbReference>
<dbReference type="SUPFAM" id="SSF53474">
    <property type="entry name" value="alpha/beta-Hydrolases"/>
    <property type="match status" value="1"/>
</dbReference>
<dbReference type="PROSITE" id="PS00941">
    <property type="entry name" value="CARBOXYLESTERASE_B_2"/>
    <property type="match status" value="1"/>
</dbReference>
<evidence type="ECO:0000256" key="3">
    <source>
        <dbReference type="RuleBase" id="RU361235"/>
    </source>
</evidence>
<evidence type="ECO:0000256" key="2">
    <source>
        <dbReference type="ARBA" id="ARBA00022801"/>
    </source>
</evidence>
<feature type="domain" description="Carboxylesterase type B" evidence="4">
    <location>
        <begin position="21"/>
        <end position="65"/>
    </location>
</feature>
<dbReference type="Gene3D" id="3.40.50.1820">
    <property type="entry name" value="alpha/beta hydrolase"/>
    <property type="match status" value="2"/>
</dbReference>
<reference evidence="5 6" key="1">
    <citation type="submission" date="2019-04" db="EMBL/GenBank/DDBJ databases">
        <title>Fungal friends and foes A comparative genomics study of 23 Aspergillus species from section Flavi.</title>
        <authorList>
            <consortium name="DOE Joint Genome Institute"/>
            <person name="Kjaerbolling I."/>
            <person name="Vesth T.C."/>
            <person name="Frisvad J.C."/>
            <person name="Nybo J.L."/>
            <person name="Theobald S."/>
            <person name="Kildgaard S."/>
            <person name="Petersen T.I."/>
            <person name="Kuo A."/>
            <person name="Sato A."/>
            <person name="Lyhne E.K."/>
            <person name="Kogle M.E."/>
            <person name="Wiebenga A."/>
            <person name="Kun R.S."/>
            <person name="Lubbers R.J."/>
            <person name="Makela M.R."/>
            <person name="Barry K."/>
            <person name="Chovatia M."/>
            <person name="Clum A."/>
            <person name="Daum C."/>
            <person name="Haridas S."/>
            <person name="He G."/>
            <person name="LaButti K."/>
            <person name="Lipzen A."/>
            <person name="Mondo S."/>
            <person name="Pangilinan J."/>
            <person name="Riley R."/>
            <person name="Salamov A."/>
            <person name="Simmons B.A."/>
            <person name="Magnuson J.K."/>
            <person name="Henrissat B."/>
            <person name="Mortensen U.H."/>
            <person name="Larsen T.O."/>
            <person name="De vries R.P."/>
            <person name="Grigoriev I.V."/>
            <person name="Machida M."/>
            <person name="Baker S.E."/>
            <person name="Andersen M.R."/>
        </authorList>
    </citation>
    <scope>NUCLEOTIDE SEQUENCE [LARGE SCALE GENOMIC DNA]</scope>
    <source>
        <strain evidence="5 6">CBS 117635</strain>
    </source>
</reference>
<evidence type="ECO:0000256" key="1">
    <source>
        <dbReference type="ARBA" id="ARBA00005964"/>
    </source>
</evidence>
<dbReference type="PROSITE" id="PS00122">
    <property type="entry name" value="CARBOXYLESTERASE_B_1"/>
    <property type="match status" value="1"/>
</dbReference>
<keyword evidence="6" id="KW-1185">Reference proteome</keyword>
<protein>
    <recommendedName>
        <fullName evidence="3">Carboxylic ester hydrolase</fullName>
        <ecNumber evidence="3">3.1.1.-</ecNumber>
    </recommendedName>
</protein>
<evidence type="ECO:0000259" key="4">
    <source>
        <dbReference type="Pfam" id="PF00135"/>
    </source>
</evidence>
<dbReference type="EC" id="3.1.1.-" evidence="3"/>
<comment type="similarity">
    <text evidence="1 3">Belongs to the type-B carboxylesterase/lipase family.</text>
</comment>
<dbReference type="AlphaFoldDB" id="A0A5N6J5U2"/>
<dbReference type="InterPro" id="IPR019826">
    <property type="entry name" value="Carboxylesterase_B_AS"/>
</dbReference>
<name>A0A5N6J5U2_9EURO</name>
<evidence type="ECO:0000313" key="6">
    <source>
        <dbReference type="Proteomes" id="UP000326289"/>
    </source>
</evidence>
<dbReference type="EMBL" id="ML732791">
    <property type="protein sequence ID" value="KAB8274055.1"/>
    <property type="molecule type" value="Genomic_DNA"/>
</dbReference>
<gene>
    <name evidence="5" type="ORF">BDV30DRAFT_248639</name>
</gene>
<dbReference type="PANTHER" id="PTHR11559">
    <property type="entry name" value="CARBOXYLESTERASE"/>
    <property type="match status" value="1"/>
</dbReference>
<evidence type="ECO:0000313" key="5">
    <source>
        <dbReference type="EMBL" id="KAB8274055.1"/>
    </source>
</evidence>
<feature type="chain" id="PRO_5031587318" description="Carboxylic ester hydrolase" evidence="3">
    <location>
        <begin position="19"/>
        <end position="466"/>
    </location>
</feature>
<keyword evidence="3" id="KW-0732">Signal</keyword>
<dbReference type="InterPro" id="IPR029058">
    <property type="entry name" value="AB_hydrolase_fold"/>
</dbReference>